<dbReference type="Proteomes" id="UP000790709">
    <property type="component" value="Unassembled WGS sequence"/>
</dbReference>
<accession>A0ACB8BEF5</accession>
<comment type="caution">
    <text evidence="1">The sequence shown here is derived from an EMBL/GenBank/DDBJ whole genome shotgun (WGS) entry which is preliminary data.</text>
</comment>
<gene>
    <name evidence="1" type="ORF">BV22DRAFT_1092336</name>
</gene>
<proteinExistence type="predicted"/>
<evidence type="ECO:0000313" key="1">
    <source>
        <dbReference type="EMBL" id="KAH7923735.1"/>
    </source>
</evidence>
<evidence type="ECO:0000313" key="2">
    <source>
        <dbReference type="Proteomes" id="UP000790709"/>
    </source>
</evidence>
<keyword evidence="2" id="KW-1185">Reference proteome</keyword>
<name>A0ACB8BEF5_9AGAM</name>
<organism evidence="1 2">
    <name type="scientific">Leucogyrophana mollusca</name>
    <dbReference type="NCBI Taxonomy" id="85980"/>
    <lineage>
        <taxon>Eukaryota</taxon>
        <taxon>Fungi</taxon>
        <taxon>Dikarya</taxon>
        <taxon>Basidiomycota</taxon>
        <taxon>Agaricomycotina</taxon>
        <taxon>Agaricomycetes</taxon>
        <taxon>Agaricomycetidae</taxon>
        <taxon>Boletales</taxon>
        <taxon>Boletales incertae sedis</taxon>
        <taxon>Leucogyrophana</taxon>
    </lineage>
</organism>
<reference evidence="1" key="1">
    <citation type="journal article" date="2021" name="New Phytol.">
        <title>Evolutionary innovations through gain and loss of genes in the ectomycorrhizal Boletales.</title>
        <authorList>
            <person name="Wu G."/>
            <person name="Miyauchi S."/>
            <person name="Morin E."/>
            <person name="Kuo A."/>
            <person name="Drula E."/>
            <person name="Varga T."/>
            <person name="Kohler A."/>
            <person name="Feng B."/>
            <person name="Cao Y."/>
            <person name="Lipzen A."/>
            <person name="Daum C."/>
            <person name="Hundley H."/>
            <person name="Pangilinan J."/>
            <person name="Johnson J."/>
            <person name="Barry K."/>
            <person name="LaButti K."/>
            <person name="Ng V."/>
            <person name="Ahrendt S."/>
            <person name="Min B."/>
            <person name="Choi I.G."/>
            <person name="Park H."/>
            <person name="Plett J.M."/>
            <person name="Magnuson J."/>
            <person name="Spatafora J.W."/>
            <person name="Nagy L.G."/>
            <person name="Henrissat B."/>
            <person name="Grigoriev I.V."/>
            <person name="Yang Z.L."/>
            <person name="Xu J."/>
            <person name="Martin F.M."/>
        </authorList>
    </citation>
    <scope>NUCLEOTIDE SEQUENCE</scope>
    <source>
        <strain evidence="1">KUC20120723A-06</strain>
    </source>
</reference>
<dbReference type="EMBL" id="MU266444">
    <property type="protein sequence ID" value="KAH7923735.1"/>
    <property type="molecule type" value="Genomic_DNA"/>
</dbReference>
<sequence>MRRAFLRIISMRLTRSASRAATASAPPAISNSIPESPSVAVTATKSKRKAPAVPASPQKTRRQKKAKTEDTLPVAPVLPAPVAPVSDSDAEEVLVPAVLSFSFEEAKRHLISVDNRFEDIFARLKCKPYQYLEQVHPFRALVQSILGQQISWLAARSINHKFIRLYDPSLPEKPDHSIPKSPTSFFPSPQQVANTDIPTLRTAGLSQRKAEYVKDLATRFADGRLSTEKLLEADDEELANMLIEVRGIGRWTVDMFAIFSLRRPNILPVGDLGIQRGMLRWFLSLHSPSHSFTLSPEKLSGNDAEFGEKKTQVSSQGDEDVLPVFGKTPQGEASQDEATAAGPSDVSSVPPAPVSATPFKSDSTQASIPSLPPLFTPSINKTLNDNTSSAVPLPEGLTVAVLKNRLNSKNKVKGAFLTPKEMEDLTEPWKPYRSLGVYYMWALAEDK</sequence>
<protein>
    <submittedName>
        <fullName evidence="1">DNA glycosylase</fullName>
    </submittedName>
</protein>